<dbReference type="SUPFAM" id="SSF51569">
    <property type="entry name" value="Aldolase"/>
    <property type="match status" value="1"/>
</dbReference>
<dbReference type="InterPro" id="IPR013785">
    <property type="entry name" value="Aldolase_TIM"/>
</dbReference>
<dbReference type="AlphaFoldDB" id="A0A953J9K0"/>
<name>A0A953J9K0_9BACT</name>
<dbReference type="InterPro" id="IPR050246">
    <property type="entry name" value="Class_II_FBP_aldolase"/>
</dbReference>
<dbReference type="PANTHER" id="PTHR30304">
    <property type="entry name" value="D-TAGATOSE-1,6-BISPHOSPHATE ALDOLASE"/>
    <property type="match status" value="1"/>
</dbReference>
<dbReference type="EMBL" id="JAIOIV010000007">
    <property type="protein sequence ID" value="MBZ0154675.1"/>
    <property type="molecule type" value="Genomic_DNA"/>
</dbReference>
<dbReference type="EC" id="4.1.2.13" evidence="1"/>
<keyword evidence="1" id="KW-0456">Lyase</keyword>
<dbReference type="Proteomes" id="UP000705867">
    <property type="component" value="Unassembled WGS sequence"/>
</dbReference>
<evidence type="ECO:0000313" key="2">
    <source>
        <dbReference type="Proteomes" id="UP000705867"/>
    </source>
</evidence>
<dbReference type="InterPro" id="IPR000771">
    <property type="entry name" value="FBA_II"/>
</dbReference>
<dbReference type="GO" id="GO:0005975">
    <property type="term" value="P:carbohydrate metabolic process"/>
    <property type="evidence" value="ECO:0007669"/>
    <property type="project" value="InterPro"/>
</dbReference>
<evidence type="ECO:0000313" key="1">
    <source>
        <dbReference type="EMBL" id="MBZ0154675.1"/>
    </source>
</evidence>
<reference evidence="1" key="1">
    <citation type="journal article" date="2021" name="bioRxiv">
        <title>Unraveling nitrogen, sulfur and carbon metabolic pathways and microbial community transcriptional responses to substrate deprivation and toxicity stresses in a bioreactor mimicking anoxic brackish coastal sediment conditions.</title>
        <authorList>
            <person name="Martins P.D."/>
            <person name="Echeveste M.J."/>
            <person name="Arshad A."/>
            <person name="Kurth J."/>
            <person name="Ouboter H."/>
            <person name="Jetten M.S.M."/>
            <person name="Welte C.U."/>
        </authorList>
    </citation>
    <scope>NUCLEOTIDE SEQUENCE</scope>
    <source>
        <strain evidence="1">MAG_39</strain>
    </source>
</reference>
<dbReference type="GO" id="GO:0004332">
    <property type="term" value="F:fructose-bisphosphate aldolase activity"/>
    <property type="evidence" value="ECO:0007669"/>
    <property type="project" value="UniProtKB-EC"/>
</dbReference>
<protein>
    <submittedName>
        <fullName evidence="1">Class II fructose-bisphosphate aldolase</fullName>
        <ecNumber evidence="1">4.1.2.13</ecNumber>
    </submittedName>
</protein>
<reference evidence="1" key="2">
    <citation type="submission" date="2021-08" db="EMBL/GenBank/DDBJ databases">
        <authorList>
            <person name="Dalcin Martins P."/>
        </authorList>
    </citation>
    <scope>NUCLEOTIDE SEQUENCE</scope>
    <source>
        <strain evidence="1">MAG_39</strain>
    </source>
</reference>
<dbReference type="PANTHER" id="PTHR30304:SF0">
    <property type="entry name" value="D-TAGATOSE-1,6-BISPHOSPHATE ALDOLASE SUBUNIT GATY-RELATED"/>
    <property type="match status" value="1"/>
</dbReference>
<sequence length="457" mass="50524">MSIQELKRCVEVRDGSVSVKDKAAARDMMDSLVYTAVFEADEEKKKGMLILIKEIAKACGAVPASIQGLYEEMGRNYPGFTVPAMNIRGLTYDTMKAVFRKALAMKVGAMIFEIARSEIGYTKQRPLEYATLSLAAAVSEGYEGPVFIQGDHFQLVRKNYLSGPELETNYVKGLIAEAIEAEFYNIDIDSSTLVDLDKPTIKEQQRPNFEKTADLAEHVRCLQPAGVDVSIGGEIGEIGSKNSNPDELKAYLDGFRETFKGAKGLSKLSVQTGTSHGGVVMPDGTLAKVKIDFDTLRVLSDMARREYGLSGCVQHGASTLPDDAFHMFPETGTSEVHLATGFQNIVYDSKHLPPSFREEIYTFIRTEYAKEKKEGQTEEQFLYSTRKKGFGPLKKKWWDLPSGIKGPIMKELEDKFGLLFDQLKVGNTVAIVQRTVKPVVIKKEIDSGLLGQLGLLG</sequence>
<dbReference type="GO" id="GO:0008270">
    <property type="term" value="F:zinc ion binding"/>
    <property type="evidence" value="ECO:0007669"/>
    <property type="project" value="InterPro"/>
</dbReference>
<gene>
    <name evidence="1" type="ORF">K8I29_00480</name>
</gene>
<dbReference type="Pfam" id="PF01116">
    <property type="entry name" value="F_bP_aldolase"/>
    <property type="match status" value="1"/>
</dbReference>
<accession>A0A953J9K0</accession>
<organism evidence="1 2">
    <name type="scientific">Candidatus Nitrobium versatile</name>
    <dbReference type="NCBI Taxonomy" id="2884831"/>
    <lineage>
        <taxon>Bacteria</taxon>
        <taxon>Pseudomonadati</taxon>
        <taxon>Nitrospirota</taxon>
        <taxon>Nitrospiria</taxon>
        <taxon>Nitrospirales</taxon>
        <taxon>Nitrospiraceae</taxon>
        <taxon>Candidatus Nitrobium</taxon>
    </lineage>
</organism>
<dbReference type="Gene3D" id="3.20.20.70">
    <property type="entry name" value="Aldolase class I"/>
    <property type="match status" value="1"/>
</dbReference>
<comment type="caution">
    <text evidence="1">The sequence shown here is derived from an EMBL/GenBank/DDBJ whole genome shotgun (WGS) entry which is preliminary data.</text>
</comment>
<proteinExistence type="predicted"/>